<keyword evidence="5 6" id="KW-0067">ATP-binding</keyword>
<dbReference type="AlphaFoldDB" id="F0WKS7"/>
<evidence type="ECO:0000256" key="6">
    <source>
        <dbReference type="RuleBase" id="RU364126"/>
    </source>
</evidence>
<dbReference type="PANTHER" id="PTHR14456:SF2">
    <property type="entry name" value="INOSITOL-PENTAKISPHOSPHATE 2-KINASE"/>
    <property type="match status" value="1"/>
</dbReference>
<name>F0WKS7_9STRA</name>
<keyword evidence="3 6" id="KW-0547">Nucleotide-binding</keyword>
<dbReference type="EMBL" id="FR824182">
    <property type="protein sequence ID" value="CCA21884.1"/>
    <property type="molecule type" value="Genomic_DNA"/>
</dbReference>
<dbReference type="GO" id="GO:0035299">
    <property type="term" value="F:inositol-1,3,4,5,6-pentakisphosphate 2-kinase activity"/>
    <property type="evidence" value="ECO:0007669"/>
    <property type="project" value="UniProtKB-EC"/>
</dbReference>
<dbReference type="EC" id="2.7.1.158" evidence="1 6"/>
<evidence type="ECO:0000256" key="4">
    <source>
        <dbReference type="ARBA" id="ARBA00022777"/>
    </source>
</evidence>
<dbReference type="InterPro" id="IPR043001">
    <property type="entry name" value="IP5_2-K_N_lobe"/>
</dbReference>
<keyword evidence="2 6" id="KW-0808">Transferase</keyword>
<dbReference type="Gene3D" id="3.30.200.110">
    <property type="entry name" value="Inositol-pentakisphosphate 2-kinase, N-lobe"/>
    <property type="match status" value="1"/>
</dbReference>
<evidence type="ECO:0000256" key="5">
    <source>
        <dbReference type="ARBA" id="ARBA00022840"/>
    </source>
</evidence>
<dbReference type="GO" id="GO:0005634">
    <property type="term" value="C:nucleus"/>
    <property type="evidence" value="ECO:0007669"/>
    <property type="project" value="TreeGrafter"/>
</dbReference>
<keyword evidence="4 6" id="KW-0418">Kinase</keyword>
<dbReference type="HOGENOM" id="CLU_397160_0_0_1"/>
<sequence length="631" mass="70931">MFLIKPKQSIASQSDALLAQCAGSQKSSFLRSTEWKYVAEGGANVLFRHTASHEGHYFHGKILRVKKCDILSSNHIRPAHYPNPKKVLEYAQKDLMPFMSGSRTTYLQVAQLIQVKQQFLIELNQQLMDASSRPEHRQTSQIDVSLDCVMLLPDVSVSSDPNTLHDGSPSTFIGSTLKAIARSSGPLGLRDHKKLLMSQSCEAVMDTCFISTPTSSTSATSLDVNSDDINSEEEDAAGDDQRLDIVSSKCKEACVLARSVPSASIFDCCFRNICIEIKPKIGFKPHGDDQFLPKIKTRVCRFCMHQQYKRSLGKVDEVSAYCPLDLFSGDPHRVRKALCALQSTPQNNFRAFVRSSEGEVVNAITGMNADALPKGASRASYSCHRKRLGYRHSCHSIGTEAEAEISKFGTEEHVIFDLVELLADVLLGHTVLNDLKEMQMLDHINVDGLWHMEKFLERIHAFTTQAKAVEDVQTETLDVILREMEDSGTEKDTITHFVSILEHAMQVLRDADRKVLEGVTKWESMTIGILNRLYQHLLQRFEVAATLKDCSLLFCLRRIDERATPPSQLQDFQHIICHRGMRFYCVMAVVDLDVKSHKSVDAYYALDQKIVSFFEKISSQTDFSGSLYCQE</sequence>
<dbReference type="Pfam" id="PF06090">
    <property type="entry name" value="Ins_P5_2-kin"/>
    <property type="match status" value="1"/>
</dbReference>
<dbReference type="InterPro" id="IPR009286">
    <property type="entry name" value="Ins_P5_2-kin"/>
</dbReference>
<protein>
    <recommendedName>
        <fullName evidence="1 6">Inositol-pentakisphosphate 2-kinase</fullName>
        <ecNumber evidence="1 6">2.7.1.158</ecNumber>
    </recommendedName>
</protein>
<reference evidence="7" key="1">
    <citation type="journal article" date="2011" name="PLoS Biol.">
        <title>Gene gain and loss during evolution of obligate parasitism in the white rust pathogen of Arabidopsis thaliana.</title>
        <authorList>
            <person name="Kemen E."/>
            <person name="Gardiner A."/>
            <person name="Schultz-Larsen T."/>
            <person name="Kemen A.C."/>
            <person name="Balmuth A.L."/>
            <person name="Robert-Seilaniantz A."/>
            <person name="Bailey K."/>
            <person name="Holub E."/>
            <person name="Studholme D.J."/>
            <person name="Maclean D."/>
            <person name="Jones J.D."/>
        </authorList>
    </citation>
    <scope>NUCLEOTIDE SEQUENCE</scope>
</reference>
<gene>
    <name evidence="7" type="primary">AlNc14C137G7117</name>
    <name evidence="7" type="ORF">ALNC14_080270</name>
</gene>
<dbReference type="PANTHER" id="PTHR14456">
    <property type="entry name" value="INOSITOL POLYPHOSPHATE KINASE 1"/>
    <property type="match status" value="1"/>
</dbReference>
<evidence type="ECO:0000256" key="1">
    <source>
        <dbReference type="ARBA" id="ARBA00012023"/>
    </source>
</evidence>
<accession>F0WKS7</accession>
<comment type="function">
    <text evidence="6">Phosphorylates Ins(1,3,4,5,6)P5 at position 2 to form Ins(1,2,3,4,5,6)P6 (InsP6 or phytate).</text>
</comment>
<comment type="catalytic activity">
    <reaction evidence="6">
        <text>1D-myo-inositol 1,3,4,5,6-pentakisphosphate + ATP = 1D-myo-inositol hexakisphosphate + ADP + H(+)</text>
        <dbReference type="Rhea" id="RHEA:20313"/>
        <dbReference type="ChEBI" id="CHEBI:15378"/>
        <dbReference type="ChEBI" id="CHEBI:30616"/>
        <dbReference type="ChEBI" id="CHEBI:57733"/>
        <dbReference type="ChEBI" id="CHEBI:58130"/>
        <dbReference type="ChEBI" id="CHEBI:456216"/>
        <dbReference type="EC" id="2.7.1.158"/>
    </reaction>
</comment>
<evidence type="ECO:0000256" key="2">
    <source>
        <dbReference type="ARBA" id="ARBA00022679"/>
    </source>
</evidence>
<dbReference type="GO" id="GO:0005524">
    <property type="term" value="F:ATP binding"/>
    <property type="evidence" value="ECO:0007669"/>
    <property type="project" value="UniProtKB-KW"/>
</dbReference>
<organism evidence="7">
    <name type="scientific">Albugo laibachii Nc14</name>
    <dbReference type="NCBI Taxonomy" id="890382"/>
    <lineage>
        <taxon>Eukaryota</taxon>
        <taxon>Sar</taxon>
        <taxon>Stramenopiles</taxon>
        <taxon>Oomycota</taxon>
        <taxon>Peronosporomycetes</taxon>
        <taxon>Albuginales</taxon>
        <taxon>Albuginaceae</taxon>
        <taxon>Albugo</taxon>
    </lineage>
</organism>
<reference evidence="7" key="2">
    <citation type="submission" date="2011-02" db="EMBL/GenBank/DDBJ databases">
        <authorList>
            <person name="MacLean D."/>
        </authorList>
    </citation>
    <scope>NUCLEOTIDE SEQUENCE</scope>
</reference>
<comment type="domain">
    <text evidence="6">The EXKPK motif is conserved in inositol-pentakisphosphate 2-kinases of both family 1 and 2.</text>
</comment>
<evidence type="ECO:0000313" key="7">
    <source>
        <dbReference type="EMBL" id="CCA21884.1"/>
    </source>
</evidence>
<evidence type="ECO:0000256" key="3">
    <source>
        <dbReference type="ARBA" id="ARBA00022741"/>
    </source>
</evidence>
<proteinExistence type="predicted"/>
<dbReference type="GO" id="GO:0032958">
    <property type="term" value="P:inositol phosphate biosynthetic process"/>
    <property type="evidence" value="ECO:0007669"/>
    <property type="project" value="TreeGrafter"/>
</dbReference>